<accession>A0ABD5NUY5</accession>
<feature type="transmembrane region" description="Helical" evidence="1">
    <location>
        <begin position="17"/>
        <end position="43"/>
    </location>
</feature>
<keyword evidence="1" id="KW-0812">Transmembrane</keyword>
<dbReference type="InterPro" id="IPR036938">
    <property type="entry name" value="PAP2/HPO_sf"/>
</dbReference>
<evidence type="ECO:0000259" key="2">
    <source>
        <dbReference type="SMART" id="SM00014"/>
    </source>
</evidence>
<evidence type="ECO:0000313" key="4">
    <source>
        <dbReference type="Proteomes" id="UP001595821"/>
    </source>
</evidence>
<proteinExistence type="predicted"/>
<dbReference type="GeneID" id="71855198"/>
<keyword evidence="1" id="KW-1133">Transmembrane helix</keyword>
<sequence length="235" mass="25058">MSRAIGEFGVQEFVPEWAALIVALVTQLGDIWFVSVLLGWLYLRTRREEVAVLVAQTVGAIGLLYVLKYLFAYPRPDQALVALEQLPAVLRPLYASTAHAGGYGFPSGHALVTTVVYVGLARTLSVGTARRRYLAAGTVVAAVSLSRVLLGVHYLVDVLAGVAVGLVYLAATSALFEEYGDRHTLPFVVAFALSVVAVFVTGFHLDALALLAVAFAALVLSRRPSVGRSVVGVFD</sequence>
<dbReference type="SUPFAM" id="SSF48317">
    <property type="entry name" value="Acid phosphatase/Vanadium-dependent haloperoxidase"/>
    <property type="match status" value="1"/>
</dbReference>
<evidence type="ECO:0000313" key="3">
    <source>
        <dbReference type="EMBL" id="MFC4245847.1"/>
    </source>
</evidence>
<dbReference type="PANTHER" id="PTHR14969">
    <property type="entry name" value="SPHINGOSINE-1-PHOSPHATE PHOSPHOHYDROLASE"/>
    <property type="match status" value="1"/>
</dbReference>
<dbReference type="AlphaFoldDB" id="A0ABD5NUY5"/>
<feature type="domain" description="Phosphatidic acid phosphatase type 2/haloperoxidase" evidence="2">
    <location>
        <begin position="50"/>
        <end position="173"/>
    </location>
</feature>
<protein>
    <submittedName>
        <fullName evidence="3">Phosphatase PAP2 family protein</fullName>
    </submittedName>
</protein>
<dbReference type="RefSeq" id="WP_246968603.1">
    <property type="nucleotide sequence ID" value="NZ_CP095397.1"/>
</dbReference>
<name>A0ABD5NUY5_9EURY</name>
<feature type="transmembrane region" description="Helical" evidence="1">
    <location>
        <begin position="188"/>
        <end position="220"/>
    </location>
</feature>
<feature type="transmembrane region" description="Helical" evidence="1">
    <location>
        <begin position="50"/>
        <end position="71"/>
    </location>
</feature>
<feature type="transmembrane region" description="Helical" evidence="1">
    <location>
        <begin position="133"/>
        <end position="152"/>
    </location>
</feature>
<feature type="transmembrane region" description="Helical" evidence="1">
    <location>
        <begin position="158"/>
        <end position="176"/>
    </location>
</feature>
<dbReference type="Gene3D" id="1.20.144.10">
    <property type="entry name" value="Phosphatidic acid phosphatase type 2/haloperoxidase"/>
    <property type="match status" value="1"/>
</dbReference>
<dbReference type="SMART" id="SM00014">
    <property type="entry name" value="acidPPc"/>
    <property type="match status" value="1"/>
</dbReference>
<reference evidence="3 4" key="1">
    <citation type="journal article" date="2014" name="Int. J. Syst. Evol. Microbiol.">
        <title>Complete genome sequence of Corynebacterium casei LMG S-19264T (=DSM 44701T), isolated from a smear-ripened cheese.</title>
        <authorList>
            <consortium name="US DOE Joint Genome Institute (JGI-PGF)"/>
            <person name="Walter F."/>
            <person name="Albersmeier A."/>
            <person name="Kalinowski J."/>
            <person name="Ruckert C."/>
        </authorList>
    </citation>
    <scope>NUCLEOTIDE SEQUENCE [LARGE SCALE GENOMIC DNA]</scope>
    <source>
        <strain evidence="3 4">IBRC-M 10912</strain>
    </source>
</reference>
<feature type="transmembrane region" description="Helical" evidence="1">
    <location>
        <begin position="100"/>
        <end position="121"/>
    </location>
</feature>
<dbReference type="InterPro" id="IPR000326">
    <property type="entry name" value="PAP2/HPO"/>
</dbReference>
<gene>
    <name evidence="3" type="ORF">ACFOZ7_02310</name>
</gene>
<dbReference type="PANTHER" id="PTHR14969:SF13">
    <property type="entry name" value="AT30094P"/>
    <property type="match status" value="1"/>
</dbReference>
<keyword evidence="1" id="KW-0472">Membrane</keyword>
<evidence type="ECO:0000256" key="1">
    <source>
        <dbReference type="SAM" id="Phobius"/>
    </source>
</evidence>
<dbReference type="Proteomes" id="UP001595821">
    <property type="component" value="Unassembled WGS sequence"/>
</dbReference>
<dbReference type="EMBL" id="JBHSDJ010000003">
    <property type="protein sequence ID" value="MFC4245847.1"/>
    <property type="molecule type" value="Genomic_DNA"/>
</dbReference>
<dbReference type="Pfam" id="PF01569">
    <property type="entry name" value="PAP2"/>
    <property type="match status" value="1"/>
</dbReference>
<comment type="caution">
    <text evidence="3">The sequence shown here is derived from an EMBL/GenBank/DDBJ whole genome shotgun (WGS) entry which is preliminary data.</text>
</comment>
<organism evidence="3 4">
    <name type="scientific">Natribaculum luteum</name>
    <dbReference type="NCBI Taxonomy" id="1586232"/>
    <lineage>
        <taxon>Archaea</taxon>
        <taxon>Methanobacteriati</taxon>
        <taxon>Methanobacteriota</taxon>
        <taxon>Stenosarchaea group</taxon>
        <taxon>Halobacteria</taxon>
        <taxon>Halobacteriales</taxon>
        <taxon>Natrialbaceae</taxon>
        <taxon>Natribaculum</taxon>
    </lineage>
</organism>